<keyword evidence="2 4" id="KW-0853">WD repeat</keyword>
<dbReference type="PROSITE" id="PS50294">
    <property type="entry name" value="WD_REPEATS_REGION"/>
    <property type="match status" value="1"/>
</dbReference>
<dbReference type="Pfam" id="PF00400">
    <property type="entry name" value="WD40"/>
    <property type="match status" value="1"/>
</dbReference>
<evidence type="ECO:0000256" key="1">
    <source>
        <dbReference type="ARBA" id="ARBA00004347"/>
    </source>
</evidence>
<dbReference type="InterPro" id="IPR015943">
    <property type="entry name" value="WD40/YVTN_repeat-like_dom_sf"/>
</dbReference>
<dbReference type="EMBL" id="UXUI01008981">
    <property type="protein sequence ID" value="VDD92820.1"/>
    <property type="molecule type" value="Genomic_DNA"/>
</dbReference>
<dbReference type="PROSITE" id="PS50082">
    <property type="entry name" value="WD_REPEATS_2"/>
    <property type="match status" value="1"/>
</dbReference>
<keyword evidence="6" id="KW-1185">Reference proteome</keyword>
<dbReference type="GO" id="GO:0030126">
    <property type="term" value="C:COPI vesicle coat"/>
    <property type="evidence" value="ECO:0007669"/>
    <property type="project" value="TreeGrafter"/>
</dbReference>
<dbReference type="GO" id="GO:0006891">
    <property type="term" value="P:intra-Golgi vesicle-mediated transport"/>
    <property type="evidence" value="ECO:0007669"/>
    <property type="project" value="TreeGrafter"/>
</dbReference>
<comment type="subcellular location">
    <subcellularLocation>
        <location evidence="1">Cytoplasmic vesicle</location>
        <location evidence="1">COPI-coated vesicle membrane</location>
        <topology evidence="1">Peripheral membrane protein</topology>
        <orientation evidence="1">Cytoplasmic side</orientation>
    </subcellularLocation>
</comment>
<dbReference type="SMART" id="SM00320">
    <property type="entry name" value="WD40"/>
    <property type="match status" value="1"/>
</dbReference>
<dbReference type="GO" id="GO:0006886">
    <property type="term" value="P:intracellular protein transport"/>
    <property type="evidence" value="ECO:0007669"/>
    <property type="project" value="TreeGrafter"/>
</dbReference>
<evidence type="ECO:0000313" key="6">
    <source>
        <dbReference type="Proteomes" id="UP000274131"/>
    </source>
</evidence>
<dbReference type="GO" id="GO:0006888">
    <property type="term" value="P:endoplasmic reticulum to Golgi vesicle-mediated transport"/>
    <property type="evidence" value="ECO:0007669"/>
    <property type="project" value="TreeGrafter"/>
</dbReference>
<evidence type="ECO:0000313" key="7">
    <source>
        <dbReference type="WBParaSite" id="EVEC_0000808701-mRNA-1"/>
    </source>
</evidence>
<dbReference type="PANTHER" id="PTHR19876">
    <property type="entry name" value="COATOMER"/>
    <property type="match status" value="1"/>
</dbReference>
<evidence type="ECO:0000256" key="4">
    <source>
        <dbReference type="PROSITE-ProRule" id="PRU00221"/>
    </source>
</evidence>
<dbReference type="PANTHER" id="PTHR19876:SF2">
    <property type="entry name" value="COATOMER SUBUNIT BETA"/>
    <property type="match status" value="1"/>
</dbReference>
<dbReference type="STRING" id="51028.A0A0N4VC11"/>
<reference evidence="7" key="1">
    <citation type="submission" date="2017-02" db="UniProtKB">
        <authorList>
            <consortium name="WormBaseParasite"/>
        </authorList>
    </citation>
    <scope>IDENTIFICATION</scope>
</reference>
<dbReference type="InterPro" id="IPR050844">
    <property type="entry name" value="Coatomer_complex_subunit"/>
</dbReference>
<dbReference type="SUPFAM" id="SSF50978">
    <property type="entry name" value="WD40 repeat-like"/>
    <property type="match status" value="1"/>
</dbReference>
<feature type="repeat" description="WD" evidence="4">
    <location>
        <begin position="34"/>
        <end position="69"/>
    </location>
</feature>
<name>A0A0N4VC11_ENTVE</name>
<dbReference type="OrthoDB" id="692364at2759"/>
<gene>
    <name evidence="5" type="ORF">EVEC_LOCUS7571</name>
</gene>
<dbReference type="GO" id="GO:0006890">
    <property type="term" value="P:retrograde vesicle-mediated transport, Golgi to endoplasmic reticulum"/>
    <property type="evidence" value="ECO:0007669"/>
    <property type="project" value="TreeGrafter"/>
</dbReference>
<proteinExistence type="predicted"/>
<dbReference type="InterPro" id="IPR036322">
    <property type="entry name" value="WD40_repeat_dom_sf"/>
</dbReference>
<reference evidence="5 6" key="2">
    <citation type="submission" date="2018-10" db="EMBL/GenBank/DDBJ databases">
        <authorList>
            <consortium name="Pathogen Informatics"/>
        </authorList>
    </citation>
    <scope>NUCLEOTIDE SEQUENCE [LARGE SCALE GENOMIC DNA]</scope>
</reference>
<dbReference type="Proteomes" id="UP000274131">
    <property type="component" value="Unassembled WGS sequence"/>
</dbReference>
<evidence type="ECO:0000256" key="2">
    <source>
        <dbReference type="ARBA" id="ARBA00022574"/>
    </source>
</evidence>
<accession>A0A0N4VC11</accession>
<sequence>MVKNTLSSNDDEDFRQADFKLRDDSQPKSMYTEGYGHAQNVSAVCFHPDLQVIIIGLEDSTVRIWHASTYNSEKCSVFKQCEVSTLLRWDMTKVRLQLNLKEEEPAVSMDSAANEHVKFYKRHKKEQCREHEWITCNYY</sequence>
<keyword evidence="3" id="KW-0677">Repeat</keyword>
<dbReference type="WBParaSite" id="EVEC_0000808701-mRNA-1">
    <property type="protein sequence ID" value="EVEC_0000808701-mRNA-1"/>
    <property type="gene ID" value="EVEC_0000808701"/>
</dbReference>
<dbReference type="Gene3D" id="2.130.10.10">
    <property type="entry name" value="YVTN repeat-like/Quinoprotein amine dehydrogenase"/>
    <property type="match status" value="1"/>
</dbReference>
<dbReference type="AlphaFoldDB" id="A0A0N4VC11"/>
<organism evidence="7">
    <name type="scientific">Enterobius vermicularis</name>
    <name type="common">Human pinworm</name>
    <dbReference type="NCBI Taxonomy" id="51028"/>
    <lineage>
        <taxon>Eukaryota</taxon>
        <taxon>Metazoa</taxon>
        <taxon>Ecdysozoa</taxon>
        <taxon>Nematoda</taxon>
        <taxon>Chromadorea</taxon>
        <taxon>Rhabditida</taxon>
        <taxon>Spirurina</taxon>
        <taxon>Oxyuridomorpha</taxon>
        <taxon>Oxyuroidea</taxon>
        <taxon>Oxyuridae</taxon>
        <taxon>Enterobius</taxon>
    </lineage>
</organism>
<dbReference type="InterPro" id="IPR001680">
    <property type="entry name" value="WD40_rpt"/>
</dbReference>
<protein>
    <submittedName>
        <fullName evidence="7">WD_REPEATS_REGION domain-containing protein</fullName>
    </submittedName>
</protein>
<evidence type="ECO:0000256" key="3">
    <source>
        <dbReference type="ARBA" id="ARBA00022737"/>
    </source>
</evidence>
<evidence type="ECO:0000313" key="5">
    <source>
        <dbReference type="EMBL" id="VDD92820.1"/>
    </source>
</evidence>